<accession>A0A3A2ZYP6</accession>
<dbReference type="InterPro" id="IPR053832">
    <property type="entry name" value="DUF6924"/>
</dbReference>
<evidence type="ECO:0000259" key="2">
    <source>
        <dbReference type="Pfam" id="PF21962"/>
    </source>
</evidence>
<comment type="caution">
    <text evidence="3">The sequence shown here is derived from an EMBL/GenBank/DDBJ whole genome shotgun (WGS) entry which is preliminary data.</text>
</comment>
<feature type="domain" description="DUF6924" evidence="2">
    <location>
        <begin position="69"/>
        <end position="185"/>
    </location>
</feature>
<dbReference type="STRING" id="2070753.A0A3A2ZYP6"/>
<feature type="region of interest" description="Disordered" evidence="1">
    <location>
        <begin position="179"/>
        <end position="215"/>
    </location>
</feature>
<keyword evidence="4" id="KW-1185">Reference proteome</keyword>
<name>A0A3A2ZYP6_9EURO</name>
<dbReference type="OrthoDB" id="2884623at2759"/>
<evidence type="ECO:0000256" key="1">
    <source>
        <dbReference type="SAM" id="MobiDB-lite"/>
    </source>
</evidence>
<dbReference type="AlphaFoldDB" id="A0A3A2ZYP6"/>
<gene>
    <name evidence="3" type="ORF">PHISCL_05467</name>
</gene>
<dbReference type="Proteomes" id="UP000266188">
    <property type="component" value="Unassembled WGS sequence"/>
</dbReference>
<sequence length="215" mass="25100">MTWPLFVTAKSVPVKKLNRTFLLVHNYEHDSDPDWQLFRDRTIPKKMADIKATTVPIDIGGDDTLSESNNVFAGWTPDEIEEFIVERESLFKKLRMDNNWIIIDDKGFETETCLVCENYEPDEDDEDGDEEDDEEKEENEIPAYRMVRIRWLNAWSMYVNLDIGNMGFEDWMDDEAGIQEDGTYKQAGWIEGSDNDEPEKREEALKKAKEEGVID</sequence>
<evidence type="ECO:0000313" key="3">
    <source>
        <dbReference type="EMBL" id="RJE22181.1"/>
    </source>
</evidence>
<feature type="compositionally biased region" description="Basic and acidic residues" evidence="1">
    <location>
        <begin position="198"/>
        <end position="215"/>
    </location>
</feature>
<feature type="region of interest" description="Disordered" evidence="1">
    <location>
        <begin position="119"/>
        <end position="140"/>
    </location>
</feature>
<evidence type="ECO:0000313" key="4">
    <source>
        <dbReference type="Proteomes" id="UP000266188"/>
    </source>
</evidence>
<dbReference type="EMBL" id="MVGC01000181">
    <property type="protein sequence ID" value="RJE22181.1"/>
    <property type="molecule type" value="Genomic_DNA"/>
</dbReference>
<protein>
    <recommendedName>
        <fullName evidence="2">DUF6924 domain-containing protein</fullName>
    </recommendedName>
</protein>
<proteinExistence type="predicted"/>
<reference evidence="4" key="1">
    <citation type="submission" date="2017-02" db="EMBL/GenBank/DDBJ databases">
        <authorList>
            <person name="Tafer H."/>
            <person name="Lopandic K."/>
        </authorList>
    </citation>
    <scope>NUCLEOTIDE SEQUENCE [LARGE SCALE GENOMIC DNA]</scope>
    <source>
        <strain evidence="4">CBS 366.77</strain>
    </source>
</reference>
<dbReference type="Pfam" id="PF21962">
    <property type="entry name" value="DUF6924"/>
    <property type="match status" value="1"/>
</dbReference>
<organism evidence="3 4">
    <name type="scientific">Aspergillus sclerotialis</name>
    <dbReference type="NCBI Taxonomy" id="2070753"/>
    <lineage>
        <taxon>Eukaryota</taxon>
        <taxon>Fungi</taxon>
        <taxon>Dikarya</taxon>
        <taxon>Ascomycota</taxon>
        <taxon>Pezizomycotina</taxon>
        <taxon>Eurotiomycetes</taxon>
        <taxon>Eurotiomycetidae</taxon>
        <taxon>Eurotiales</taxon>
        <taxon>Aspergillaceae</taxon>
        <taxon>Aspergillus</taxon>
        <taxon>Aspergillus subgen. Polypaecilum</taxon>
    </lineage>
</organism>